<evidence type="ECO:0000313" key="3">
    <source>
        <dbReference type="EMBL" id="EPX82848.1"/>
    </source>
</evidence>
<keyword evidence="1" id="KW-0560">Oxidoreductase</keyword>
<dbReference type="EMBL" id="AOLV01000038">
    <property type="protein sequence ID" value="EPX82848.1"/>
    <property type="molecule type" value="Genomic_DNA"/>
</dbReference>
<dbReference type="InterPro" id="IPR016162">
    <property type="entry name" value="Ald_DH_N"/>
</dbReference>
<reference evidence="3 4" key="1">
    <citation type="journal article" date="2013" name="Stand. Genomic Sci.">
        <title>Genome sequence of the reddish-pigmented Rubellimicrobium thermophilum type strain (DSM 16684(T)), a member of the Roseobacter clade.</title>
        <authorList>
            <person name="Fiebig A."/>
            <person name="Riedel T."/>
            <person name="Gronow S."/>
            <person name="Petersen J."/>
            <person name="Klenk H.P."/>
            <person name="Goker M."/>
        </authorList>
    </citation>
    <scope>NUCLEOTIDE SEQUENCE [LARGE SCALE GENOMIC DNA]</scope>
    <source>
        <strain evidence="3 4">DSM 16684</strain>
    </source>
</reference>
<comment type="caution">
    <text evidence="3">The sequence shown here is derived from an EMBL/GenBank/DDBJ whole genome shotgun (WGS) entry which is preliminary data.</text>
</comment>
<dbReference type="OrthoDB" id="8694498at2"/>
<gene>
    <name evidence="3" type="ORF">ruthe_03072</name>
</gene>
<dbReference type="HOGENOM" id="CLU_205928_1_0_5"/>
<dbReference type="Pfam" id="PF00171">
    <property type="entry name" value="Aldedh"/>
    <property type="match status" value="1"/>
</dbReference>
<dbReference type="AlphaFoldDB" id="S9QT61"/>
<dbReference type="GO" id="GO:0016620">
    <property type="term" value="F:oxidoreductase activity, acting on the aldehyde or oxo group of donors, NAD or NADP as acceptor"/>
    <property type="evidence" value="ECO:0007669"/>
    <property type="project" value="InterPro"/>
</dbReference>
<dbReference type="Proteomes" id="UP000015346">
    <property type="component" value="Unassembled WGS sequence"/>
</dbReference>
<dbReference type="PATRIC" id="fig|1123069.3.peg.3045"/>
<evidence type="ECO:0000313" key="4">
    <source>
        <dbReference type="Proteomes" id="UP000015346"/>
    </source>
</evidence>
<organism evidence="3 4">
    <name type="scientific">Rubellimicrobium thermophilum DSM 16684</name>
    <dbReference type="NCBI Taxonomy" id="1123069"/>
    <lineage>
        <taxon>Bacteria</taxon>
        <taxon>Pseudomonadati</taxon>
        <taxon>Pseudomonadota</taxon>
        <taxon>Alphaproteobacteria</taxon>
        <taxon>Rhodobacterales</taxon>
        <taxon>Roseobacteraceae</taxon>
        <taxon>Rubellimicrobium</taxon>
    </lineage>
</organism>
<dbReference type="InterPro" id="IPR016161">
    <property type="entry name" value="Ald_DH/histidinol_DH"/>
</dbReference>
<keyword evidence="4" id="KW-1185">Reference proteome</keyword>
<dbReference type="InterPro" id="IPR015590">
    <property type="entry name" value="Aldehyde_DH_dom"/>
</dbReference>
<dbReference type="InterPro" id="IPR016163">
    <property type="entry name" value="Ald_DH_C"/>
</dbReference>
<evidence type="ECO:0000259" key="2">
    <source>
        <dbReference type="Pfam" id="PF00171"/>
    </source>
</evidence>
<dbReference type="STRING" id="1123069.ruthe_03072"/>
<sequence>MGSIERSKATTQLVAGTVSVNTVDALSPQTPFGGMKQSGFGCDLSLPSLEKYTALKTVWTKYRA</sequence>
<name>S9QT61_9RHOB</name>
<protein>
    <submittedName>
        <fullName evidence="3">NAD-dependent aldehyde dehydrogenase</fullName>
    </submittedName>
</protein>
<proteinExistence type="predicted"/>
<accession>S9QT61</accession>
<dbReference type="PANTHER" id="PTHR11699">
    <property type="entry name" value="ALDEHYDE DEHYDROGENASE-RELATED"/>
    <property type="match status" value="1"/>
</dbReference>
<dbReference type="SUPFAM" id="SSF53720">
    <property type="entry name" value="ALDH-like"/>
    <property type="match status" value="1"/>
</dbReference>
<dbReference type="Gene3D" id="3.40.605.10">
    <property type="entry name" value="Aldehyde Dehydrogenase, Chain A, domain 1"/>
    <property type="match status" value="1"/>
</dbReference>
<feature type="domain" description="Aldehyde dehydrogenase" evidence="2">
    <location>
        <begin position="8"/>
        <end position="58"/>
    </location>
</feature>
<dbReference type="Gene3D" id="3.40.309.10">
    <property type="entry name" value="Aldehyde Dehydrogenase, Chain A, domain 2"/>
    <property type="match status" value="1"/>
</dbReference>
<evidence type="ECO:0000256" key="1">
    <source>
        <dbReference type="ARBA" id="ARBA00023002"/>
    </source>
</evidence>